<dbReference type="Proteomes" id="UP000249915">
    <property type="component" value="Unassembled WGS sequence"/>
</dbReference>
<dbReference type="EMBL" id="MASW01000001">
    <property type="protein sequence ID" value="PXY31038.1"/>
    <property type="molecule type" value="Genomic_DNA"/>
</dbReference>
<name>A0A2V4B6S3_9PSEU</name>
<dbReference type="AlphaFoldDB" id="A0A2V4B6S3"/>
<evidence type="ECO:0000256" key="1">
    <source>
        <dbReference type="SAM" id="MobiDB-lite"/>
    </source>
</evidence>
<evidence type="ECO:0000313" key="4">
    <source>
        <dbReference type="Proteomes" id="UP000249915"/>
    </source>
</evidence>
<feature type="region of interest" description="Disordered" evidence="1">
    <location>
        <begin position="29"/>
        <end position="132"/>
    </location>
</feature>
<accession>A0A2V4B6S3</accession>
<feature type="transmembrane region" description="Helical" evidence="2">
    <location>
        <begin position="6"/>
        <end position="27"/>
    </location>
</feature>
<proteinExistence type="predicted"/>
<keyword evidence="2" id="KW-0812">Transmembrane</keyword>
<comment type="caution">
    <text evidence="3">The sequence shown here is derived from an EMBL/GenBank/DDBJ whole genome shotgun (WGS) entry which is preliminary data.</text>
</comment>
<feature type="compositionally biased region" description="Basic and acidic residues" evidence="1">
    <location>
        <begin position="95"/>
        <end position="114"/>
    </location>
</feature>
<organism evidence="3 4">
    <name type="scientific">Prauserella muralis</name>
    <dbReference type="NCBI Taxonomy" id="588067"/>
    <lineage>
        <taxon>Bacteria</taxon>
        <taxon>Bacillati</taxon>
        <taxon>Actinomycetota</taxon>
        <taxon>Actinomycetes</taxon>
        <taxon>Pseudonocardiales</taxon>
        <taxon>Pseudonocardiaceae</taxon>
        <taxon>Prauserella</taxon>
    </lineage>
</organism>
<reference evidence="3 4" key="1">
    <citation type="submission" date="2016-07" db="EMBL/GenBank/DDBJ databases">
        <title>Draft genome sequence of Prauserella muralis DSM 45305, isolated from a mould-covered wall in an indoor environment.</title>
        <authorList>
            <person name="Ruckert C."/>
            <person name="Albersmeier A."/>
            <person name="Jiang C.-L."/>
            <person name="Jiang Y."/>
            <person name="Kalinowski J."/>
            <person name="Schneider O."/>
            <person name="Winkler A."/>
            <person name="Zotchev S.B."/>
        </authorList>
    </citation>
    <scope>NUCLEOTIDE SEQUENCE [LARGE SCALE GENOMIC DNA]</scope>
    <source>
        <strain evidence="3 4">DSM 45305</strain>
    </source>
</reference>
<keyword evidence="2" id="KW-0472">Membrane</keyword>
<evidence type="ECO:0000256" key="2">
    <source>
        <dbReference type="SAM" id="Phobius"/>
    </source>
</evidence>
<sequence>MLWLFGQIWLWLLLSFALGAGLTALVLTQTRGRTRDREQAGEPAGEAPAPAPPPVNPPLAAEETQQLPTAATRAPEPGPGPEPEPGPDEAGPPDLGHREGTLPTRREWHQRNEWPDEQDVAESEDWRPRHSG</sequence>
<gene>
    <name evidence="3" type="ORF">BAY60_01035</name>
</gene>
<dbReference type="OrthoDB" id="3637927at2"/>
<protein>
    <submittedName>
        <fullName evidence="3">Uncharacterized protein</fullName>
    </submittedName>
</protein>
<keyword evidence="4" id="KW-1185">Reference proteome</keyword>
<keyword evidence="2" id="KW-1133">Transmembrane helix</keyword>
<dbReference type="RefSeq" id="WP_112279064.1">
    <property type="nucleotide sequence ID" value="NZ_MASW01000001.1"/>
</dbReference>
<feature type="compositionally biased region" description="Low complexity" evidence="1">
    <location>
        <begin position="58"/>
        <end position="75"/>
    </location>
</feature>
<evidence type="ECO:0000313" key="3">
    <source>
        <dbReference type="EMBL" id="PXY31038.1"/>
    </source>
</evidence>